<evidence type="ECO:0000259" key="4">
    <source>
        <dbReference type="Pfam" id="PF22799"/>
    </source>
</evidence>
<protein>
    <submittedName>
        <fullName evidence="5">Ubiquitin 3 binding protein But2 C-terminal domain-containing protein</fullName>
    </submittedName>
</protein>
<sequence length="360" mass="37946">MPCQFQATPSLIILLGLAASSLGIVVPREAIPCNFYLDALGLPDGMVRQDAIGQPRVGGSFPQNSYIIDSGTMKDSQGHTCIILENTSQLQCTQGVSGNIPFAFSDDFLVQYNQNSNWLACPATGPGADGSHNIYSDSKEDKTGCQAIQLRAGAFACTVLGRPDSSSVARDPASSTKTPSTPAATVSCPKDIGSGTFQYPHLIVPTSSESPETAFGNSYTAHISGTNDTLFNFDIPAVAPYLGTCSLVFQFPYSSDLAYPNQPDFYYSGIEQEVGSDGGLSFALLSGLATSGTTYKSTPAIASNYGKIQVFPGNNYTVASFPCKPGKTRTFSITSVGGVELDFFQDSRPDAIGPYIVPCA</sequence>
<feature type="compositionally biased region" description="Low complexity" evidence="1">
    <location>
        <begin position="172"/>
        <end position="185"/>
    </location>
</feature>
<keyword evidence="6" id="KW-1185">Reference proteome</keyword>
<gene>
    <name evidence="5" type="ORF">BJ875DRAFT_283243</name>
</gene>
<organism evidence="5 6">
    <name type="scientific">Amylocarpus encephaloides</name>
    <dbReference type="NCBI Taxonomy" id="45428"/>
    <lineage>
        <taxon>Eukaryota</taxon>
        <taxon>Fungi</taxon>
        <taxon>Dikarya</taxon>
        <taxon>Ascomycota</taxon>
        <taxon>Pezizomycotina</taxon>
        <taxon>Leotiomycetes</taxon>
        <taxon>Helotiales</taxon>
        <taxon>Helotiales incertae sedis</taxon>
        <taxon>Amylocarpus</taxon>
    </lineage>
</organism>
<dbReference type="InterPro" id="IPR018620">
    <property type="entry name" value="Ubiquitin3-bd_protein_But2_C"/>
</dbReference>
<evidence type="ECO:0000259" key="3">
    <source>
        <dbReference type="Pfam" id="PF09792"/>
    </source>
</evidence>
<dbReference type="OrthoDB" id="4657524at2759"/>
<feature type="domain" description="Ubiquitin 3 binding protein But2 C-terminal" evidence="3">
    <location>
        <begin position="198"/>
        <end position="349"/>
    </location>
</feature>
<dbReference type="InterPro" id="IPR054508">
    <property type="entry name" value="PIR1-like_C"/>
</dbReference>
<evidence type="ECO:0000313" key="6">
    <source>
        <dbReference type="Proteomes" id="UP000824998"/>
    </source>
</evidence>
<dbReference type="PANTHER" id="PTHR39613:SF1">
    <property type="entry name" value="ANCHORED CELL WALL PROTEIN, PUTATIVE (AFU_ORTHOLOGUE AFUA_4G08960)-RELATED"/>
    <property type="match status" value="1"/>
</dbReference>
<reference evidence="5" key="1">
    <citation type="journal article" date="2021" name="IMA Fungus">
        <title>Genomic characterization of three marine fungi, including Emericellopsis atlantica sp. nov. with signatures of a generalist lifestyle and marine biomass degradation.</title>
        <authorList>
            <person name="Hagestad O.C."/>
            <person name="Hou L."/>
            <person name="Andersen J.H."/>
            <person name="Hansen E.H."/>
            <person name="Altermark B."/>
            <person name="Li C."/>
            <person name="Kuhnert E."/>
            <person name="Cox R.J."/>
            <person name="Crous P.W."/>
            <person name="Spatafora J.W."/>
            <person name="Lail K."/>
            <person name="Amirebrahimi M."/>
            <person name="Lipzen A."/>
            <person name="Pangilinan J."/>
            <person name="Andreopoulos W."/>
            <person name="Hayes R.D."/>
            <person name="Ng V."/>
            <person name="Grigoriev I.V."/>
            <person name="Jackson S.A."/>
            <person name="Sutton T.D.S."/>
            <person name="Dobson A.D.W."/>
            <person name="Rama T."/>
        </authorList>
    </citation>
    <scope>NUCLEOTIDE SEQUENCE</scope>
    <source>
        <strain evidence="5">TRa018bII</strain>
    </source>
</reference>
<dbReference type="PANTHER" id="PTHR39613">
    <property type="entry name" value="ANCHORED CELL WALL PROTEIN, PUTATIVE (AFU_ORTHOLOGUE AFUA_4G08960)-RELATED"/>
    <property type="match status" value="1"/>
</dbReference>
<dbReference type="Proteomes" id="UP000824998">
    <property type="component" value="Unassembled WGS sequence"/>
</dbReference>
<dbReference type="Pfam" id="PF22799">
    <property type="entry name" value="PIR1-like_C"/>
    <property type="match status" value="1"/>
</dbReference>
<feature type="chain" id="PRO_5040438122" evidence="2">
    <location>
        <begin position="24"/>
        <end position="360"/>
    </location>
</feature>
<dbReference type="AlphaFoldDB" id="A0A9P7YJK0"/>
<dbReference type="EMBL" id="MU251443">
    <property type="protein sequence ID" value="KAG9235039.1"/>
    <property type="molecule type" value="Genomic_DNA"/>
</dbReference>
<keyword evidence="2" id="KW-0732">Signal</keyword>
<proteinExistence type="predicted"/>
<accession>A0A9P7YJK0</accession>
<evidence type="ECO:0000313" key="5">
    <source>
        <dbReference type="EMBL" id="KAG9235039.1"/>
    </source>
</evidence>
<evidence type="ECO:0000256" key="2">
    <source>
        <dbReference type="SAM" id="SignalP"/>
    </source>
</evidence>
<evidence type="ECO:0000256" key="1">
    <source>
        <dbReference type="SAM" id="MobiDB-lite"/>
    </source>
</evidence>
<comment type="caution">
    <text evidence="5">The sequence shown here is derived from an EMBL/GenBank/DDBJ whole genome shotgun (WGS) entry which is preliminary data.</text>
</comment>
<name>A0A9P7YJK0_9HELO</name>
<feature type="domain" description="Cell wall mannoprotein PIR1-like C-terminal" evidence="4">
    <location>
        <begin position="71"/>
        <end position="148"/>
    </location>
</feature>
<feature type="region of interest" description="Disordered" evidence="1">
    <location>
        <begin position="164"/>
        <end position="185"/>
    </location>
</feature>
<feature type="signal peptide" evidence="2">
    <location>
        <begin position="1"/>
        <end position="23"/>
    </location>
</feature>
<dbReference type="Pfam" id="PF09792">
    <property type="entry name" value="But2"/>
    <property type="match status" value="1"/>
</dbReference>